<dbReference type="InterPro" id="IPR013226">
    <property type="entry name" value="Pal1"/>
</dbReference>
<dbReference type="PANTHER" id="PTHR28307:SF2">
    <property type="entry name" value="PROTEIN PAL1"/>
    <property type="match status" value="1"/>
</dbReference>
<feature type="compositionally biased region" description="Polar residues" evidence="1">
    <location>
        <begin position="82"/>
        <end position="96"/>
    </location>
</feature>
<reference evidence="2" key="1">
    <citation type="submission" date="2014-02" db="EMBL/GenBank/DDBJ databases">
        <authorList>
            <person name="Genoscope - CEA"/>
        </authorList>
    </citation>
    <scope>NUCLEOTIDE SEQUENCE</scope>
    <source>
        <strain evidence="2">LS3</strain>
    </source>
</reference>
<organism evidence="2">
    <name type="scientific">Blastobotrys adeninivorans</name>
    <name type="common">Yeast</name>
    <name type="synonym">Arxula adeninivorans</name>
    <dbReference type="NCBI Taxonomy" id="409370"/>
    <lineage>
        <taxon>Eukaryota</taxon>
        <taxon>Fungi</taxon>
        <taxon>Dikarya</taxon>
        <taxon>Ascomycota</taxon>
        <taxon>Saccharomycotina</taxon>
        <taxon>Dipodascomycetes</taxon>
        <taxon>Dipodascales</taxon>
        <taxon>Trichomonascaceae</taxon>
        <taxon>Blastobotrys</taxon>
    </lineage>
</organism>
<protein>
    <submittedName>
        <fullName evidence="2">ARAD1B14520p</fullName>
    </submittedName>
</protein>
<feature type="compositionally biased region" description="Pro residues" evidence="1">
    <location>
        <begin position="104"/>
        <end position="122"/>
    </location>
</feature>
<feature type="compositionally biased region" description="Basic and acidic residues" evidence="1">
    <location>
        <begin position="401"/>
        <end position="414"/>
    </location>
</feature>
<accession>A0A060TBB3</accession>
<feature type="region of interest" description="Disordered" evidence="1">
    <location>
        <begin position="290"/>
        <end position="426"/>
    </location>
</feature>
<evidence type="ECO:0000256" key="1">
    <source>
        <dbReference type="SAM" id="MobiDB-lite"/>
    </source>
</evidence>
<dbReference type="PANTHER" id="PTHR28307">
    <property type="entry name" value="PROTEIN PAL1"/>
    <property type="match status" value="1"/>
</dbReference>
<dbReference type="AlphaFoldDB" id="A0A060TBB3"/>
<gene>
    <name evidence="2" type="ORF">GNLVRS02_ARAD1B14520g</name>
</gene>
<feature type="compositionally biased region" description="Basic residues" evidence="1">
    <location>
        <begin position="195"/>
        <end position="217"/>
    </location>
</feature>
<reference evidence="2" key="2">
    <citation type="submission" date="2014-06" db="EMBL/GenBank/DDBJ databases">
        <title>The complete genome of Blastobotrys (Arxula) adeninivorans LS3 - a yeast of biotechnological interest.</title>
        <authorList>
            <person name="Kunze G."/>
            <person name="Gaillardin C."/>
            <person name="Czernicka M."/>
            <person name="Durrens P."/>
            <person name="Martin T."/>
            <person name="Boer E."/>
            <person name="Gabaldon T."/>
            <person name="Cruz J."/>
            <person name="Talla E."/>
            <person name="Marck C."/>
            <person name="Goffeau A."/>
            <person name="Barbe V."/>
            <person name="Baret P."/>
            <person name="Baronian K."/>
            <person name="Beier S."/>
            <person name="Bleykasten C."/>
            <person name="Bode R."/>
            <person name="Casaregola S."/>
            <person name="Despons L."/>
            <person name="Fairhead C."/>
            <person name="Giersberg M."/>
            <person name="Gierski P."/>
            <person name="Hahnel U."/>
            <person name="Hartmann A."/>
            <person name="Jankowska D."/>
            <person name="Jubin C."/>
            <person name="Jung P."/>
            <person name="Lafontaine I."/>
            <person name="Leh-Louis V."/>
            <person name="Lemaire M."/>
            <person name="Marcet-Houben M."/>
            <person name="Mascher M."/>
            <person name="Morel G."/>
            <person name="Richard G.-F."/>
            <person name="Riechen J."/>
            <person name="Sacerdot C."/>
            <person name="Sarkar A."/>
            <person name="Savel G."/>
            <person name="Schacherer J."/>
            <person name="Sherman D."/>
            <person name="Straub M.-L."/>
            <person name="Stein N."/>
            <person name="Thierry A."/>
            <person name="Trautwein-Schult A."/>
            <person name="Westhof E."/>
            <person name="Worch S."/>
            <person name="Dujon B."/>
            <person name="Souciet J.-L."/>
            <person name="Wincker P."/>
            <person name="Scholz U."/>
            <person name="Neuveglise N."/>
        </authorList>
    </citation>
    <scope>NUCLEOTIDE SEQUENCE</scope>
    <source>
        <strain evidence="2">LS3</strain>
    </source>
</reference>
<proteinExistence type="predicted"/>
<sequence length="441" mass="47524">MAQVFSSNNPFRSGARVRSSVYSPFDEDEGADYFGVPPPGRSHSVGTPYSDRQVPRPFSFASSTEDLSSSAPSHHFARRQYSVPNPRSSYRRSTNPFVADDMRSPPPPPPPTRQPRMAPPRPSDSTKPSADGSDLPPPPYEESAENRDRLLVPEKSSSSSSSSSRDHRSASHEHRSASRDNHHSSSSRRHESSSSHRHGSSSRHHHSSSSRRTKKKVHTDTIDKLDVTGIFGPGSFHHDGPFDACNPNRNKNKTKAPVMAFPADGANMTLSGGDSGDRYATENRILGRGDSEAYHDYAPPMGRSQGFAGSKLAPQEGEDEFSFDTSKKAIPVHGDTTAGLGSSTFLDGTPAPRSVAPSNGGASLGRKKSLVQKLRGASSSPAPPAPPRNYEPIARTTSNTTDDRNPSEAVKDGDLLAVPKEAGGTGLLRRVKSLKVSRRRS</sequence>
<dbReference type="GO" id="GO:0005737">
    <property type="term" value="C:cytoplasm"/>
    <property type="evidence" value="ECO:0007669"/>
    <property type="project" value="TreeGrafter"/>
</dbReference>
<name>A0A060TBB3_BLAAD</name>
<feature type="compositionally biased region" description="Basic and acidic residues" evidence="1">
    <location>
        <begin position="164"/>
        <end position="194"/>
    </location>
</feature>
<evidence type="ECO:0000313" key="2">
    <source>
        <dbReference type="EMBL" id="CDP36501.1"/>
    </source>
</evidence>
<dbReference type="EMBL" id="HG937692">
    <property type="protein sequence ID" value="CDP36501.1"/>
    <property type="molecule type" value="Genomic_DNA"/>
</dbReference>
<feature type="compositionally biased region" description="Polar residues" evidence="1">
    <location>
        <begin position="60"/>
        <end position="72"/>
    </location>
</feature>
<dbReference type="Pfam" id="PF08316">
    <property type="entry name" value="Pal1"/>
    <property type="match status" value="1"/>
</dbReference>
<feature type="region of interest" description="Disordered" evidence="1">
    <location>
        <begin position="25"/>
        <end position="221"/>
    </location>
</feature>